<proteinExistence type="predicted"/>
<name>A8BX25_GIAIC</name>
<dbReference type="KEGG" id="gla:GL50803_004985"/>
<dbReference type="GeneID" id="5697236"/>
<comment type="caution">
    <text evidence="3">The sequence shown here is derived from an EMBL/GenBank/DDBJ whole genome shotgun (WGS) entry which is preliminary data.</text>
</comment>
<dbReference type="RefSeq" id="XP_001704359.1">
    <property type="nucleotide sequence ID" value="XM_001704307.1"/>
</dbReference>
<protein>
    <submittedName>
        <fullName evidence="3">Uncharacterized protein</fullName>
    </submittedName>
</protein>
<evidence type="ECO:0000256" key="1">
    <source>
        <dbReference type="SAM" id="Coils"/>
    </source>
</evidence>
<feature type="region of interest" description="Disordered" evidence="2">
    <location>
        <begin position="85"/>
        <end position="104"/>
    </location>
</feature>
<evidence type="ECO:0000313" key="4">
    <source>
        <dbReference type="Proteomes" id="UP000001548"/>
    </source>
</evidence>
<dbReference type="Proteomes" id="UP000001548">
    <property type="component" value="Unassembled WGS sequence"/>
</dbReference>
<evidence type="ECO:0000256" key="2">
    <source>
        <dbReference type="SAM" id="MobiDB-lite"/>
    </source>
</evidence>
<keyword evidence="1" id="KW-0175">Coiled coil</keyword>
<sequence>MDANAHPALLKRQQVNENILQMMQELTEALLQQRNSFLREREGLENRIVALETENEVLRKSVDTHLVVIDDLKFEIETLRAKPVVAPTPPTRTPQRPPLPPTDTTALAKQAVDGLNAMESSLTADPELAALIKAYRSRNNIQ</sequence>
<dbReference type="VEuPathDB" id="GiardiaDB:GL50803_4985"/>
<dbReference type="HOGENOM" id="CLU_1819498_0_0_1"/>
<reference evidence="3 4" key="1">
    <citation type="journal article" date="2007" name="Science">
        <title>Genomic minimalism in the early diverging intestinal parasite Giardia lamblia.</title>
        <authorList>
            <person name="Morrison H.G."/>
            <person name="McArthur A.G."/>
            <person name="Gillin F.D."/>
            <person name="Aley S.B."/>
            <person name="Adam R.D."/>
            <person name="Olsen G.J."/>
            <person name="Best A.A."/>
            <person name="Cande W.Z."/>
            <person name="Chen F."/>
            <person name="Cipriano M.J."/>
            <person name="Davids B.J."/>
            <person name="Dawson S.C."/>
            <person name="Elmendorf H.G."/>
            <person name="Hehl A.B."/>
            <person name="Holder M.E."/>
            <person name="Huse S.M."/>
            <person name="Kim U.U."/>
            <person name="Lasek-Nesselquist E."/>
            <person name="Manning G."/>
            <person name="Nigam A."/>
            <person name="Nixon J.E."/>
            <person name="Palm D."/>
            <person name="Passamaneck N.E."/>
            <person name="Prabhu A."/>
            <person name="Reich C.I."/>
            <person name="Reiner D.S."/>
            <person name="Samuelson J."/>
            <person name="Svard S.G."/>
            <person name="Sogin M.L."/>
        </authorList>
    </citation>
    <scope>NUCLEOTIDE SEQUENCE [LARGE SCALE GENOMIC DNA]</scope>
    <source>
        <strain evidence="3 4">WB C6</strain>
    </source>
</reference>
<accession>A8BX25</accession>
<dbReference type="AlphaFoldDB" id="A8BX25"/>
<gene>
    <name evidence="3" type="ORF">GL50803_004985</name>
</gene>
<feature type="coiled-coil region" evidence="1">
    <location>
        <begin position="12"/>
        <end position="61"/>
    </location>
</feature>
<dbReference type="EMBL" id="AACB03000003">
    <property type="protein sequence ID" value="KAE8303262.1"/>
    <property type="molecule type" value="Genomic_DNA"/>
</dbReference>
<evidence type="ECO:0000313" key="3">
    <source>
        <dbReference type="EMBL" id="KAE8303262.1"/>
    </source>
</evidence>
<organism evidence="3 4">
    <name type="scientific">Giardia intestinalis (strain ATCC 50803 / WB clone C6)</name>
    <name type="common">Giardia lamblia</name>
    <dbReference type="NCBI Taxonomy" id="184922"/>
    <lineage>
        <taxon>Eukaryota</taxon>
        <taxon>Metamonada</taxon>
        <taxon>Diplomonadida</taxon>
        <taxon>Hexamitidae</taxon>
        <taxon>Giardiinae</taxon>
        <taxon>Giardia</taxon>
    </lineage>
</organism>
<dbReference type="OMA" id="MMQELTE"/>
<keyword evidence="4" id="KW-1185">Reference proteome</keyword>
<feature type="compositionally biased region" description="Pro residues" evidence="2">
    <location>
        <begin position="86"/>
        <end position="101"/>
    </location>
</feature>